<keyword evidence="10" id="KW-1185">Reference proteome</keyword>
<evidence type="ECO:0000313" key="9">
    <source>
        <dbReference type="EMBL" id="QDH23243.1"/>
    </source>
</evidence>
<feature type="domain" description="Major facilitator superfamily (MFS) profile" evidence="8">
    <location>
        <begin position="15"/>
        <end position="387"/>
    </location>
</feature>
<keyword evidence="3" id="KW-1003">Cell membrane</keyword>
<dbReference type="OrthoDB" id="199773at2"/>
<evidence type="ECO:0000256" key="7">
    <source>
        <dbReference type="SAM" id="Phobius"/>
    </source>
</evidence>
<evidence type="ECO:0000256" key="6">
    <source>
        <dbReference type="ARBA" id="ARBA00023136"/>
    </source>
</evidence>
<protein>
    <submittedName>
        <fullName evidence="9">MFS transporter</fullName>
    </submittedName>
</protein>
<dbReference type="Gene3D" id="1.20.1250.20">
    <property type="entry name" value="MFS general substrate transporter like domains"/>
    <property type="match status" value="1"/>
</dbReference>
<dbReference type="SUPFAM" id="SSF103473">
    <property type="entry name" value="MFS general substrate transporter"/>
    <property type="match status" value="1"/>
</dbReference>
<feature type="transmembrane region" description="Helical" evidence="7">
    <location>
        <begin position="167"/>
        <end position="189"/>
    </location>
</feature>
<evidence type="ECO:0000256" key="3">
    <source>
        <dbReference type="ARBA" id="ARBA00022475"/>
    </source>
</evidence>
<dbReference type="Proteomes" id="UP000316968">
    <property type="component" value="Chromosome"/>
</dbReference>
<dbReference type="InterPro" id="IPR020846">
    <property type="entry name" value="MFS_dom"/>
</dbReference>
<feature type="transmembrane region" description="Helical" evidence="7">
    <location>
        <begin position="337"/>
        <end position="359"/>
    </location>
</feature>
<evidence type="ECO:0000256" key="1">
    <source>
        <dbReference type="ARBA" id="ARBA00004651"/>
    </source>
</evidence>
<dbReference type="GO" id="GO:0005886">
    <property type="term" value="C:plasma membrane"/>
    <property type="evidence" value="ECO:0007669"/>
    <property type="project" value="UniProtKB-SubCell"/>
</dbReference>
<feature type="transmembrane region" description="Helical" evidence="7">
    <location>
        <begin position="53"/>
        <end position="73"/>
    </location>
</feature>
<gene>
    <name evidence="9" type="ORF">FFV09_21685</name>
</gene>
<dbReference type="PANTHER" id="PTHR43124:SF3">
    <property type="entry name" value="CHLORAMPHENICOL EFFLUX PUMP RV0191"/>
    <property type="match status" value="1"/>
</dbReference>
<dbReference type="EMBL" id="CP041217">
    <property type="protein sequence ID" value="QDH23243.1"/>
    <property type="molecule type" value="Genomic_DNA"/>
</dbReference>
<keyword evidence="2" id="KW-0813">Transport</keyword>
<dbReference type="PROSITE" id="PS50850">
    <property type="entry name" value="MFS"/>
    <property type="match status" value="1"/>
</dbReference>
<feature type="transmembrane region" description="Helical" evidence="7">
    <location>
        <begin position="245"/>
        <end position="266"/>
    </location>
</feature>
<feature type="transmembrane region" description="Helical" evidence="7">
    <location>
        <begin position="15"/>
        <end position="41"/>
    </location>
</feature>
<dbReference type="InterPro" id="IPR036259">
    <property type="entry name" value="MFS_trans_sf"/>
</dbReference>
<name>A0A4Y6UZT3_SACBS</name>
<feature type="transmembrane region" description="Helical" evidence="7">
    <location>
        <begin position="80"/>
        <end position="98"/>
    </location>
</feature>
<evidence type="ECO:0000313" key="10">
    <source>
        <dbReference type="Proteomes" id="UP000316968"/>
    </source>
</evidence>
<keyword evidence="4 7" id="KW-0812">Transmembrane</keyword>
<dbReference type="InterPro" id="IPR050189">
    <property type="entry name" value="MFS_Efflux_Transporters"/>
</dbReference>
<feature type="transmembrane region" description="Helical" evidence="7">
    <location>
        <begin position="365"/>
        <end position="383"/>
    </location>
</feature>
<feature type="transmembrane region" description="Helical" evidence="7">
    <location>
        <begin position="139"/>
        <end position="161"/>
    </location>
</feature>
<dbReference type="CDD" id="cd17324">
    <property type="entry name" value="MFS_NepI_like"/>
    <property type="match status" value="1"/>
</dbReference>
<comment type="subcellular location">
    <subcellularLocation>
        <location evidence="1">Cell membrane</location>
        <topology evidence="1">Multi-pass membrane protein</topology>
    </subcellularLocation>
</comment>
<proteinExistence type="predicted"/>
<evidence type="ECO:0000256" key="5">
    <source>
        <dbReference type="ARBA" id="ARBA00022989"/>
    </source>
</evidence>
<dbReference type="InterPro" id="IPR011701">
    <property type="entry name" value="MFS"/>
</dbReference>
<evidence type="ECO:0000259" key="8">
    <source>
        <dbReference type="PROSITE" id="PS50850"/>
    </source>
</evidence>
<accession>A0A4Y6UZT3</accession>
<evidence type="ECO:0000256" key="2">
    <source>
        <dbReference type="ARBA" id="ARBA00022448"/>
    </source>
</evidence>
<keyword evidence="6 7" id="KW-0472">Membrane</keyword>
<dbReference type="RefSeq" id="WP_141449780.1">
    <property type="nucleotide sequence ID" value="NZ_CP041217.1"/>
</dbReference>
<evidence type="ECO:0000256" key="4">
    <source>
        <dbReference type="ARBA" id="ARBA00022692"/>
    </source>
</evidence>
<sequence>MPPHRQDASKRTPPLVPILMLGVFGLLNTEMGVIGILPMIAERYGVSISAAGWVVSSFALAVAVSGPILPLLLSRINRKHLMLFVLGLFVAGNLVSAFTSNFAVLLIARIVPALFHPVYCSMAFSVAAESVPREESSRAVAKVFVGVSAGMVLGVPLSSLIANAASLTYAMLFFAAVTAVAFAATLRFVPSMPASGRLSGAAQLHVLKRSVIWLSLAAVIGINGALFGLYSYLAEYLELVTRYDWRTISVMLFVYGLSNIAGNLLAGRLLTGNPRRLSRIYPFALGGVYTLMLLFGQSGVVMAVLLVLWGMLGGLGGNLMQHWIVSAAPEAPEFANGLFLTSANLGTTLGTSVCGLLLAGMDTRYVVLGGLLFVVFGMTANGLRMAQNGRGAAFPFSKKIG</sequence>
<feature type="transmembrane region" description="Helical" evidence="7">
    <location>
        <begin position="210"/>
        <end position="233"/>
    </location>
</feature>
<keyword evidence="5 7" id="KW-1133">Transmembrane helix</keyword>
<dbReference type="AlphaFoldDB" id="A0A4Y6UZT3"/>
<dbReference type="GO" id="GO:0022857">
    <property type="term" value="F:transmembrane transporter activity"/>
    <property type="evidence" value="ECO:0007669"/>
    <property type="project" value="InterPro"/>
</dbReference>
<dbReference type="PANTHER" id="PTHR43124">
    <property type="entry name" value="PURINE EFFLUX PUMP PBUE"/>
    <property type="match status" value="1"/>
</dbReference>
<dbReference type="Pfam" id="PF07690">
    <property type="entry name" value="MFS_1"/>
    <property type="match status" value="1"/>
</dbReference>
<dbReference type="KEGG" id="saca:FFV09_21685"/>
<organism evidence="9 10">
    <name type="scientific">Saccharibacillus brassicae</name>
    <dbReference type="NCBI Taxonomy" id="2583377"/>
    <lineage>
        <taxon>Bacteria</taxon>
        <taxon>Bacillati</taxon>
        <taxon>Bacillota</taxon>
        <taxon>Bacilli</taxon>
        <taxon>Bacillales</taxon>
        <taxon>Paenibacillaceae</taxon>
        <taxon>Saccharibacillus</taxon>
    </lineage>
</organism>
<reference evidence="9 10" key="1">
    <citation type="submission" date="2019-06" db="EMBL/GenBank/DDBJ databases">
        <title>Saccharibacillus brassicae sp. nov., an endophytic bacterium isolated from Chinese cabbage seeds (Brassica pekinensis).</title>
        <authorList>
            <person name="Jiang L."/>
            <person name="Lee J."/>
            <person name="Kim S.W."/>
        </authorList>
    </citation>
    <scope>NUCLEOTIDE SEQUENCE [LARGE SCALE GENOMIC DNA]</scope>
    <source>
        <strain evidence="10">KCTC 43072 / ATSA2</strain>
    </source>
</reference>
<feature type="transmembrane region" description="Helical" evidence="7">
    <location>
        <begin position="301"/>
        <end position="325"/>
    </location>
</feature>